<feature type="region of interest" description="Disordered" evidence="8">
    <location>
        <begin position="1"/>
        <end position="46"/>
    </location>
</feature>
<dbReference type="CDD" id="cd01657">
    <property type="entry name" value="Ribosomal_L7_archeal_euk"/>
    <property type="match status" value="1"/>
</dbReference>
<dbReference type="PANTHER" id="PTHR11524:SF26">
    <property type="entry name" value="RIBOSOME BIOGENESIS PROTEIN RLP7"/>
    <property type="match status" value="1"/>
</dbReference>
<evidence type="ECO:0000256" key="6">
    <source>
        <dbReference type="ARBA" id="ARBA00037037"/>
    </source>
</evidence>
<reference evidence="10 11" key="1">
    <citation type="submission" date="2015-11" db="EMBL/GenBank/DDBJ databases">
        <title>The genome of Debaryomyces fabryi.</title>
        <authorList>
            <person name="Tafer H."/>
            <person name="Lopandic K."/>
        </authorList>
    </citation>
    <scope>NUCLEOTIDE SEQUENCE [LARGE SCALE GENOMIC DNA]</scope>
    <source>
        <strain evidence="10 11">CBS 789</strain>
    </source>
</reference>
<evidence type="ECO:0000313" key="11">
    <source>
        <dbReference type="Proteomes" id="UP000054251"/>
    </source>
</evidence>
<dbReference type="SUPFAM" id="SSF55129">
    <property type="entry name" value="Ribosomal protein L30p/L7e"/>
    <property type="match status" value="1"/>
</dbReference>
<dbReference type="InterPro" id="IPR035808">
    <property type="entry name" value="Ribosomal_uL30_euk_arc"/>
</dbReference>
<evidence type="ECO:0000256" key="7">
    <source>
        <dbReference type="ARBA" id="ARBA00039196"/>
    </source>
</evidence>
<evidence type="ECO:0000256" key="4">
    <source>
        <dbReference type="ARBA" id="ARBA00022884"/>
    </source>
</evidence>
<evidence type="ECO:0000256" key="3">
    <source>
        <dbReference type="ARBA" id="ARBA00022517"/>
    </source>
</evidence>
<dbReference type="GO" id="GO:0003723">
    <property type="term" value="F:RNA binding"/>
    <property type="evidence" value="ECO:0007669"/>
    <property type="project" value="UniProtKB-KW"/>
</dbReference>
<keyword evidence="4" id="KW-0694">RNA-binding</keyword>
<dbReference type="AlphaFoldDB" id="A0A0V1PVT2"/>
<feature type="domain" description="Large ribosomal subunit protein uL30-like ferredoxin-like fold" evidence="9">
    <location>
        <begin position="95"/>
        <end position="148"/>
    </location>
</feature>
<dbReference type="GO" id="GO:0022625">
    <property type="term" value="C:cytosolic large ribosomal subunit"/>
    <property type="evidence" value="ECO:0007669"/>
    <property type="project" value="TreeGrafter"/>
</dbReference>
<comment type="similarity">
    <text evidence="2">Belongs to the universal ribosomal protein uL30 family.</text>
</comment>
<dbReference type="GeneID" id="26840962"/>
<evidence type="ECO:0000256" key="8">
    <source>
        <dbReference type="SAM" id="MobiDB-lite"/>
    </source>
</evidence>
<dbReference type="PROSITE" id="PS00634">
    <property type="entry name" value="RIBOSOMAL_L30"/>
    <property type="match status" value="1"/>
</dbReference>
<dbReference type="OrthoDB" id="28644at2759"/>
<dbReference type="Gene3D" id="3.30.1390.20">
    <property type="entry name" value="Ribosomal protein L30, ferredoxin-like fold domain"/>
    <property type="match status" value="1"/>
</dbReference>
<dbReference type="PANTHER" id="PTHR11524">
    <property type="entry name" value="60S RIBOSOMAL PROTEIN L7"/>
    <property type="match status" value="1"/>
</dbReference>
<dbReference type="Pfam" id="PF00327">
    <property type="entry name" value="Ribosomal_L30"/>
    <property type="match status" value="1"/>
</dbReference>
<dbReference type="GO" id="GO:0003735">
    <property type="term" value="F:structural constituent of ribosome"/>
    <property type="evidence" value="ECO:0007669"/>
    <property type="project" value="TreeGrafter"/>
</dbReference>
<dbReference type="InterPro" id="IPR018038">
    <property type="entry name" value="Ribosomal_uL30_CS"/>
</dbReference>
<dbReference type="InterPro" id="IPR016082">
    <property type="entry name" value="Ribosomal_uL30_ferredoxin-like"/>
</dbReference>
<dbReference type="Proteomes" id="UP000054251">
    <property type="component" value="Unassembled WGS sequence"/>
</dbReference>
<feature type="compositionally biased region" description="Basic and acidic residues" evidence="8">
    <location>
        <begin position="20"/>
        <end position="44"/>
    </location>
</feature>
<comment type="caution">
    <text evidence="10">The sequence shown here is derived from an EMBL/GenBank/DDBJ whole genome shotgun (WGS) entry which is preliminary data.</text>
</comment>
<accession>A0A0V1PVT2</accession>
<dbReference type="RefSeq" id="XP_015466393.1">
    <property type="nucleotide sequence ID" value="XM_015612782.1"/>
</dbReference>
<keyword evidence="3" id="KW-0690">Ribosome biogenesis</keyword>
<keyword evidence="11" id="KW-1185">Reference proteome</keyword>
<evidence type="ECO:0000259" key="9">
    <source>
        <dbReference type="Pfam" id="PF00327"/>
    </source>
</evidence>
<gene>
    <name evidence="10" type="ORF">AC631_03953</name>
</gene>
<sequence>MAVLNSNPEILLRKRKNNDRKRLEKQEQARQRQLEQKKKNDQRSKKFVRAETLVSNYKSNELENKRIKHITKFEKQQQADKISQDKEDDESGKLLFIIRIPDHTKGLKIPSKARKVLQLLRLNRPNTGVFVKLTPATVPLLKLISPYIVAGKPSLNSIRKLFQKRACISVIDEETKEPRITKLDNNGVVEDKFGDDLGCICIEDLIHELVTLGEHFKIISNWILPFKLNAPVSGWGPQAKLAKLQYSTEHQRKISLAGDAKLNEIDIDQFIDEQN</sequence>
<dbReference type="InterPro" id="IPR036919">
    <property type="entry name" value="Ribo_uL30_ferredoxin-like_sf"/>
</dbReference>
<name>A0A0V1PVT2_9ASCO</name>
<dbReference type="GO" id="GO:0000463">
    <property type="term" value="P:maturation of LSU-rRNA from tricistronic rRNA transcript (SSU-rRNA, 5.8S rRNA, LSU-rRNA)"/>
    <property type="evidence" value="ECO:0007669"/>
    <property type="project" value="TreeGrafter"/>
</dbReference>
<dbReference type="GO" id="GO:0005730">
    <property type="term" value="C:nucleolus"/>
    <property type="evidence" value="ECO:0007669"/>
    <property type="project" value="UniProtKB-SubCell"/>
</dbReference>
<comment type="function">
    <text evidence="6">Involved in the biogenesis of the 60S ribosomal subunit. May act as a specificity factor that binds precursor rRNAs and tethers the enzymes that carry out the early 5' to 3' exonucleolytic reactions that generate the mature rRNAs.</text>
</comment>
<proteinExistence type="inferred from homology"/>
<keyword evidence="5" id="KW-0539">Nucleus</keyword>
<protein>
    <recommendedName>
        <fullName evidence="7">Ribosome biogenesis protein RLP7</fullName>
    </recommendedName>
</protein>
<evidence type="ECO:0000256" key="1">
    <source>
        <dbReference type="ARBA" id="ARBA00004604"/>
    </source>
</evidence>
<evidence type="ECO:0000256" key="2">
    <source>
        <dbReference type="ARBA" id="ARBA00007594"/>
    </source>
</evidence>
<dbReference type="InterPro" id="IPR039699">
    <property type="entry name" value="Ribosomal_uL30"/>
</dbReference>
<comment type="subcellular location">
    <subcellularLocation>
        <location evidence="1">Nucleus</location>
        <location evidence="1">Nucleolus</location>
    </subcellularLocation>
</comment>
<evidence type="ECO:0000256" key="5">
    <source>
        <dbReference type="ARBA" id="ARBA00023242"/>
    </source>
</evidence>
<organism evidence="10 11">
    <name type="scientific">Debaryomyces fabryi</name>
    <dbReference type="NCBI Taxonomy" id="58627"/>
    <lineage>
        <taxon>Eukaryota</taxon>
        <taxon>Fungi</taxon>
        <taxon>Dikarya</taxon>
        <taxon>Ascomycota</taxon>
        <taxon>Saccharomycotina</taxon>
        <taxon>Pichiomycetes</taxon>
        <taxon>Debaryomycetaceae</taxon>
        <taxon>Debaryomyces</taxon>
    </lineage>
</organism>
<dbReference type="EMBL" id="LMYN01000094">
    <property type="protein sequence ID" value="KSA00291.1"/>
    <property type="molecule type" value="Genomic_DNA"/>
</dbReference>
<evidence type="ECO:0000313" key="10">
    <source>
        <dbReference type="EMBL" id="KSA00291.1"/>
    </source>
</evidence>